<dbReference type="SUPFAM" id="SSF110997">
    <property type="entry name" value="Sporulation related repeat"/>
    <property type="match status" value="1"/>
</dbReference>
<feature type="chain" id="PRO_5009906695" evidence="2">
    <location>
        <begin position="21"/>
        <end position="370"/>
    </location>
</feature>
<dbReference type="Gene3D" id="3.30.70.1070">
    <property type="entry name" value="Sporulation related repeat"/>
    <property type="match status" value="1"/>
</dbReference>
<dbReference type="Pfam" id="PF05036">
    <property type="entry name" value="SPOR"/>
    <property type="match status" value="1"/>
</dbReference>
<evidence type="ECO:0000259" key="3">
    <source>
        <dbReference type="PROSITE" id="PS51724"/>
    </source>
</evidence>
<dbReference type="GO" id="GO:0042834">
    <property type="term" value="F:peptidoglycan binding"/>
    <property type="evidence" value="ECO:0007669"/>
    <property type="project" value="InterPro"/>
</dbReference>
<dbReference type="InterPro" id="IPR036680">
    <property type="entry name" value="SPOR-like_sf"/>
</dbReference>
<accession>A0A1M4N1E2</accession>
<gene>
    <name evidence="4" type="ORF">KARMA_1078</name>
</gene>
<feature type="compositionally biased region" description="Low complexity" evidence="1">
    <location>
        <begin position="75"/>
        <end position="108"/>
    </location>
</feature>
<dbReference type="PROSITE" id="PS51724">
    <property type="entry name" value="SPOR"/>
    <property type="match status" value="1"/>
</dbReference>
<evidence type="ECO:0000313" key="5">
    <source>
        <dbReference type="Proteomes" id="UP000184085"/>
    </source>
</evidence>
<dbReference type="RefSeq" id="WP_072705146.1">
    <property type="nucleotide sequence ID" value="NZ_FMJB01000040.1"/>
</dbReference>
<feature type="region of interest" description="Disordered" evidence="1">
    <location>
        <begin position="72"/>
        <end position="148"/>
    </location>
</feature>
<reference evidence="5" key="1">
    <citation type="submission" date="2016-09" db="EMBL/GenBank/DDBJ databases">
        <authorList>
            <person name="Wibberg D."/>
        </authorList>
    </citation>
    <scope>NUCLEOTIDE SEQUENCE [LARGE SCALE GENOMIC DNA]</scope>
</reference>
<dbReference type="Proteomes" id="UP000184085">
    <property type="component" value="Unassembled WGS sequence"/>
</dbReference>
<proteinExistence type="predicted"/>
<evidence type="ECO:0000313" key="4">
    <source>
        <dbReference type="EMBL" id="SCM66896.1"/>
    </source>
</evidence>
<keyword evidence="2" id="KW-0732">Signal</keyword>
<feature type="domain" description="SPOR" evidence="3">
    <location>
        <begin position="297"/>
        <end position="370"/>
    </location>
</feature>
<dbReference type="AlphaFoldDB" id="A0A1M4N1E2"/>
<evidence type="ECO:0000256" key="1">
    <source>
        <dbReference type="SAM" id="MobiDB-lite"/>
    </source>
</evidence>
<protein>
    <submittedName>
        <fullName evidence="4">Putative secreted protein</fullName>
    </submittedName>
</protein>
<feature type="signal peptide" evidence="2">
    <location>
        <begin position="1"/>
        <end position="20"/>
    </location>
</feature>
<dbReference type="EMBL" id="FMJB01000040">
    <property type="protein sequence ID" value="SCM66896.1"/>
    <property type="molecule type" value="Genomic_DNA"/>
</dbReference>
<organism evidence="4 5">
    <name type="scientific">Donghicola eburneus</name>
    <dbReference type="NCBI Taxonomy" id="393278"/>
    <lineage>
        <taxon>Bacteria</taxon>
        <taxon>Pseudomonadati</taxon>
        <taxon>Pseudomonadota</taxon>
        <taxon>Alphaproteobacteria</taxon>
        <taxon>Rhodobacterales</taxon>
        <taxon>Roseobacteraceae</taxon>
        <taxon>Donghicola</taxon>
    </lineage>
</organism>
<keyword evidence="5" id="KW-1185">Reference proteome</keyword>
<dbReference type="InterPro" id="IPR007730">
    <property type="entry name" value="SPOR-like_dom"/>
</dbReference>
<name>A0A1M4N1E2_9RHOB</name>
<sequence>MNKLFAAATACLLSSGAALAQTPVNFPPSDFEGRQFVDNKGCAYIRVGVGPTVDWVPRMTRSRDQVCGLQPTFRTPTQTVEAPAAPTPTPTQAKPAPQPARTAAVAEPAPTPAPKVARAKPSPAPAPTVFSGPKTTAPATTTRTSRDAPMATVASTVVARPTVAAPATVLAPTSVTSGQAVRTAAAPAPRPTAATSVCPERQGVSAQYTNADGVRCGPQPAAPVKVLSVGGANQPLPTPPKGYVRVWQDDRLNPYRGPRTAQGNAQSNQVWDTKTPRNLRSDRTAQAVQVATPAPTVRQGAGRYVQVATFSVAANAQRTAGRFQAAGFPVRVLNMRNGQQVVMVGAVPGGTLQQTLASARKAGFSDAYIR</sequence>
<evidence type="ECO:0000256" key="2">
    <source>
        <dbReference type="SAM" id="SignalP"/>
    </source>
</evidence>